<dbReference type="AlphaFoldDB" id="S7ZT05"/>
<feature type="region of interest" description="Disordered" evidence="6">
    <location>
        <begin position="1"/>
        <end position="25"/>
    </location>
</feature>
<name>S7ZT05_PENO1</name>
<dbReference type="HOGENOM" id="CLU_026660_1_0_1"/>
<feature type="compositionally biased region" description="Polar residues" evidence="6">
    <location>
        <begin position="95"/>
        <end position="104"/>
    </location>
</feature>
<evidence type="ECO:0000256" key="5">
    <source>
        <dbReference type="ARBA" id="ARBA00023242"/>
    </source>
</evidence>
<keyword evidence="4" id="KW-0804">Transcription</keyword>
<dbReference type="CDD" id="cd00067">
    <property type="entry name" value="GAL4"/>
    <property type="match status" value="1"/>
</dbReference>
<protein>
    <recommendedName>
        <fullName evidence="7">Zn(2)-C6 fungal-type domain-containing protein</fullName>
    </recommendedName>
</protein>
<dbReference type="PhylomeDB" id="S7ZT05"/>
<evidence type="ECO:0000313" key="9">
    <source>
        <dbReference type="Proteomes" id="UP000019376"/>
    </source>
</evidence>
<dbReference type="PANTHER" id="PTHR47540">
    <property type="entry name" value="THIAMINE REPRESSIBLE GENES REGULATORY PROTEIN THI5"/>
    <property type="match status" value="1"/>
</dbReference>
<feature type="compositionally biased region" description="Basic and acidic residues" evidence="6">
    <location>
        <begin position="14"/>
        <end position="25"/>
    </location>
</feature>
<dbReference type="InterPro" id="IPR051711">
    <property type="entry name" value="Stress_Response_Reg"/>
</dbReference>
<feature type="compositionally biased region" description="Basic and acidic residues" evidence="6">
    <location>
        <begin position="137"/>
        <end position="148"/>
    </location>
</feature>
<evidence type="ECO:0000256" key="6">
    <source>
        <dbReference type="SAM" id="MobiDB-lite"/>
    </source>
</evidence>
<dbReference type="Proteomes" id="UP000019376">
    <property type="component" value="Unassembled WGS sequence"/>
</dbReference>
<keyword evidence="2" id="KW-0805">Transcription regulation</keyword>
<dbReference type="PANTHER" id="PTHR47540:SF4">
    <property type="entry name" value="TRANSCRIPTION FACTOR RGLT"/>
    <property type="match status" value="1"/>
</dbReference>
<dbReference type="InterPro" id="IPR036864">
    <property type="entry name" value="Zn2-C6_fun-type_DNA-bd_sf"/>
</dbReference>
<dbReference type="GO" id="GO:0008270">
    <property type="term" value="F:zinc ion binding"/>
    <property type="evidence" value="ECO:0007669"/>
    <property type="project" value="InterPro"/>
</dbReference>
<dbReference type="eggNOG" id="ENOG502SE9E">
    <property type="taxonomic scope" value="Eukaryota"/>
</dbReference>
<dbReference type="GO" id="GO:0043565">
    <property type="term" value="F:sequence-specific DNA binding"/>
    <property type="evidence" value="ECO:0007669"/>
    <property type="project" value="TreeGrafter"/>
</dbReference>
<dbReference type="Pfam" id="PF00172">
    <property type="entry name" value="Zn_clus"/>
    <property type="match status" value="1"/>
</dbReference>
<dbReference type="GO" id="GO:0005634">
    <property type="term" value="C:nucleus"/>
    <property type="evidence" value="ECO:0007669"/>
    <property type="project" value="UniProtKB-SubCell"/>
</dbReference>
<dbReference type="SUPFAM" id="SSF57701">
    <property type="entry name" value="Zn2/Cys6 DNA-binding domain"/>
    <property type="match status" value="1"/>
</dbReference>
<accession>S7ZT05</accession>
<keyword evidence="5" id="KW-0539">Nucleus</keyword>
<dbReference type="GO" id="GO:0045944">
    <property type="term" value="P:positive regulation of transcription by RNA polymerase II"/>
    <property type="evidence" value="ECO:0007669"/>
    <property type="project" value="TreeGrafter"/>
</dbReference>
<dbReference type="PROSITE" id="PS00463">
    <property type="entry name" value="ZN2_CY6_FUNGAL_1"/>
    <property type="match status" value="1"/>
</dbReference>
<keyword evidence="3" id="KW-0238">DNA-binding</keyword>
<feature type="domain" description="Zn(2)-C6 fungal-type" evidence="7">
    <location>
        <begin position="25"/>
        <end position="55"/>
    </location>
</feature>
<feature type="region of interest" description="Disordered" evidence="6">
    <location>
        <begin position="59"/>
        <end position="104"/>
    </location>
</feature>
<dbReference type="OrthoDB" id="10261408at2759"/>
<dbReference type="SMART" id="SM00066">
    <property type="entry name" value="GAL4"/>
    <property type="match status" value="1"/>
</dbReference>
<evidence type="ECO:0000259" key="7">
    <source>
        <dbReference type="PROSITE" id="PS50048"/>
    </source>
</evidence>
<evidence type="ECO:0000256" key="4">
    <source>
        <dbReference type="ARBA" id="ARBA00023163"/>
    </source>
</evidence>
<sequence length="426" mass="46663">MANSTGPSLAEDLESSKFEAKRHSACDECRKRKLKCSGELSGCARCSKQMITCIYSLQKPMGRPPKKRARLDEGGGDSSTQANTIWPTPEVTPPASLSSENESTAPTDASYICPQFFVHHGGLSQSPESDVPAFDEENSRGWRPERTKNGNLPVPETSSPWPDFATVSQSSSMPFPGSTNSLESNPLLMTPPMTNLTNSSGPQCTCLSYLYLCLSHISSLASFPVNSHTLCSLYIAARTALDVIRCESCPKSFATGVQNVMFTGTLLTVVADAWLRVYNSDPMELGKQSAPPEFVNKAAQCANQIEVWKDWLRQIVRQAVVGGYLDPEAGTRCSKQRDLLSLIRELEERQRRWHSPGQHPLGECTPMSSPAAGQHRGDADEDTDEKQLLCIRVVGSARSVLAKFNFEPRDFPGGQIPDDMARVMNP</sequence>
<evidence type="ECO:0000256" key="3">
    <source>
        <dbReference type="ARBA" id="ARBA00023125"/>
    </source>
</evidence>
<comment type="subcellular location">
    <subcellularLocation>
        <location evidence="1">Nucleus</location>
    </subcellularLocation>
</comment>
<evidence type="ECO:0000256" key="1">
    <source>
        <dbReference type="ARBA" id="ARBA00004123"/>
    </source>
</evidence>
<gene>
    <name evidence="8" type="ORF">PDE_06784</name>
</gene>
<dbReference type="InterPro" id="IPR001138">
    <property type="entry name" value="Zn2Cys6_DnaBD"/>
</dbReference>
<dbReference type="EMBL" id="KB644414">
    <property type="protein sequence ID" value="EPS31826.1"/>
    <property type="molecule type" value="Genomic_DNA"/>
</dbReference>
<evidence type="ECO:0000313" key="8">
    <source>
        <dbReference type="EMBL" id="EPS31826.1"/>
    </source>
</evidence>
<dbReference type="STRING" id="933388.S7ZT05"/>
<dbReference type="Gene3D" id="4.10.240.10">
    <property type="entry name" value="Zn(2)-C6 fungal-type DNA-binding domain"/>
    <property type="match status" value="1"/>
</dbReference>
<evidence type="ECO:0000256" key="2">
    <source>
        <dbReference type="ARBA" id="ARBA00023015"/>
    </source>
</evidence>
<feature type="region of interest" description="Disordered" evidence="6">
    <location>
        <begin position="351"/>
        <end position="383"/>
    </location>
</feature>
<organism evidence="8 9">
    <name type="scientific">Penicillium oxalicum (strain 114-2 / CGMCC 5302)</name>
    <name type="common">Penicillium decumbens</name>
    <dbReference type="NCBI Taxonomy" id="933388"/>
    <lineage>
        <taxon>Eukaryota</taxon>
        <taxon>Fungi</taxon>
        <taxon>Dikarya</taxon>
        <taxon>Ascomycota</taxon>
        <taxon>Pezizomycotina</taxon>
        <taxon>Eurotiomycetes</taxon>
        <taxon>Eurotiomycetidae</taxon>
        <taxon>Eurotiales</taxon>
        <taxon>Aspergillaceae</taxon>
        <taxon>Penicillium</taxon>
    </lineage>
</organism>
<dbReference type="GO" id="GO:0000981">
    <property type="term" value="F:DNA-binding transcription factor activity, RNA polymerase II-specific"/>
    <property type="evidence" value="ECO:0007669"/>
    <property type="project" value="InterPro"/>
</dbReference>
<proteinExistence type="predicted"/>
<feature type="region of interest" description="Disordered" evidence="6">
    <location>
        <begin position="124"/>
        <end position="160"/>
    </location>
</feature>
<reference evidence="8 9" key="1">
    <citation type="journal article" date="2013" name="PLoS ONE">
        <title>Genomic and secretomic analyses reveal unique features of the lignocellulolytic enzyme system of Penicillium decumbens.</title>
        <authorList>
            <person name="Liu G."/>
            <person name="Zhang L."/>
            <person name="Wei X."/>
            <person name="Zou G."/>
            <person name="Qin Y."/>
            <person name="Ma L."/>
            <person name="Li J."/>
            <person name="Zheng H."/>
            <person name="Wang S."/>
            <person name="Wang C."/>
            <person name="Xun L."/>
            <person name="Zhao G.-P."/>
            <person name="Zhou Z."/>
            <person name="Qu Y."/>
        </authorList>
    </citation>
    <scope>NUCLEOTIDE SEQUENCE [LARGE SCALE GENOMIC DNA]</scope>
    <source>
        <strain evidence="9">114-2 / CGMCC 5302</strain>
    </source>
</reference>
<dbReference type="PROSITE" id="PS50048">
    <property type="entry name" value="ZN2_CY6_FUNGAL_2"/>
    <property type="match status" value="1"/>
</dbReference>
<keyword evidence="9" id="KW-1185">Reference proteome</keyword>